<accession>A0A4V3WU44</accession>
<keyword evidence="7" id="KW-1185">Reference proteome</keyword>
<dbReference type="RefSeq" id="WP_136424065.1">
    <property type="nucleotide sequence ID" value="NZ_SSSN01000005.1"/>
</dbReference>
<feature type="compositionally biased region" description="Gly residues" evidence="1">
    <location>
        <begin position="584"/>
        <end position="603"/>
    </location>
</feature>
<keyword evidence="2" id="KW-0812">Transmembrane</keyword>
<dbReference type="InterPro" id="IPR048389">
    <property type="entry name" value="YciQ-like_C"/>
</dbReference>
<dbReference type="Pfam" id="PF09972">
    <property type="entry name" value="DUF2207"/>
    <property type="match status" value="1"/>
</dbReference>
<gene>
    <name evidence="6" type="ORF">E6C70_08210</name>
</gene>
<evidence type="ECO:0000256" key="1">
    <source>
        <dbReference type="SAM" id="MobiDB-lite"/>
    </source>
</evidence>
<dbReference type="Proteomes" id="UP000307380">
    <property type="component" value="Unassembled WGS sequence"/>
</dbReference>
<protein>
    <submittedName>
        <fullName evidence="6">DUF2207 domain-containing protein</fullName>
    </submittedName>
</protein>
<keyword evidence="2" id="KW-1133">Transmembrane helix</keyword>
<keyword evidence="3" id="KW-0732">Signal</keyword>
<evidence type="ECO:0000259" key="5">
    <source>
        <dbReference type="Pfam" id="PF20990"/>
    </source>
</evidence>
<evidence type="ECO:0000259" key="4">
    <source>
        <dbReference type="Pfam" id="PF09972"/>
    </source>
</evidence>
<feature type="transmembrane region" description="Helical" evidence="2">
    <location>
        <begin position="412"/>
        <end position="435"/>
    </location>
</feature>
<feature type="transmembrane region" description="Helical" evidence="2">
    <location>
        <begin position="243"/>
        <end position="264"/>
    </location>
</feature>
<feature type="domain" description="DUF2207" evidence="4">
    <location>
        <begin position="55"/>
        <end position="226"/>
    </location>
</feature>
<feature type="region of interest" description="Disordered" evidence="1">
    <location>
        <begin position="576"/>
        <end position="603"/>
    </location>
</feature>
<reference evidence="6 7" key="1">
    <citation type="submission" date="2019-04" db="EMBL/GenBank/DDBJ databases">
        <authorList>
            <person name="Jiang L."/>
        </authorList>
    </citation>
    <scope>NUCLEOTIDE SEQUENCE [LARGE SCALE GENOMIC DNA]</scope>
    <source>
        <strain evidence="6 7">YIM 131861</strain>
    </source>
</reference>
<feature type="domain" description="Predicted membrane protein YciQ-like C-terminal" evidence="5">
    <location>
        <begin position="286"/>
        <end position="539"/>
    </location>
</feature>
<evidence type="ECO:0000313" key="7">
    <source>
        <dbReference type="Proteomes" id="UP000307380"/>
    </source>
</evidence>
<dbReference type="InterPro" id="IPR018702">
    <property type="entry name" value="DUF2207"/>
</dbReference>
<feature type="chain" id="PRO_5020304259" evidence="3">
    <location>
        <begin position="31"/>
        <end position="603"/>
    </location>
</feature>
<dbReference type="EMBL" id="SSSN01000005">
    <property type="protein sequence ID" value="THG34267.1"/>
    <property type="molecule type" value="Genomic_DNA"/>
</dbReference>
<feature type="region of interest" description="Disordered" evidence="1">
    <location>
        <begin position="88"/>
        <end position="111"/>
    </location>
</feature>
<dbReference type="AlphaFoldDB" id="A0A4V3WU44"/>
<proteinExistence type="predicted"/>
<organism evidence="6 7">
    <name type="scientific">Orlajensenia flava</name>
    <dbReference type="NCBI Taxonomy" id="2565934"/>
    <lineage>
        <taxon>Bacteria</taxon>
        <taxon>Bacillati</taxon>
        <taxon>Actinomycetota</taxon>
        <taxon>Actinomycetes</taxon>
        <taxon>Micrococcales</taxon>
        <taxon>Microbacteriaceae</taxon>
        <taxon>Orlajensenia</taxon>
    </lineage>
</organism>
<keyword evidence="2" id="KW-0472">Membrane</keyword>
<name>A0A4V3WU44_9MICO</name>
<dbReference type="OrthoDB" id="4973253at2"/>
<evidence type="ECO:0000256" key="2">
    <source>
        <dbReference type="SAM" id="Phobius"/>
    </source>
</evidence>
<sequence>MRRLIAAAFAALTIGGLTLAALGGGSPAHADVNDFSFASFDGDYRLGTDADGRSTLTVVETLVAEFPQSDQNRGIRRELVDTYDGHPTDLRVSSVTDENGTPRHYESDSDDDVESLTIAGDAYVHGRQTYVITYTQHNVTRYFGDTDDDEFYWDVNGTGWAQSFARVSATVHLASGLRDALTGKVDAVSGSAGSSTPASVMQTDDGFAFEATDLGAGENLTFAIGFSPHTFTPRADGSWATPWPPLSALMVLLGVLTAAAAFVLRFTRLRDAPGRGTIVPEYLPPPDAGIALSALVSGTTARSVPAQVLALAVSGRINVREAPSTGLFGKPTYDLEFVGTNATGRQAFRAPEPTADELEFLHALFGDTLTPGETRSLAKQDSAAVKRLSAFSTRVRKDAVVNGYRRSLPVGLLVGVVLAAVATSALALLFAFVALDRAVGGFWPGVFIAVGLVAGVLSIIAIARWPLAARGVELRDHLRGLDLYIGLAEADRIRYLQSPQGALRTPVAADDPAQVLELNERLLPWAVLFKHEKKWLAELGRAYEQQGGAPTWYYGTSAFNAAAFASGVSGVTASTTSTFSASSGGSGGASSGGGGGGGGGGGV</sequence>
<dbReference type="Pfam" id="PF20990">
    <property type="entry name" value="DUF2207_C"/>
    <property type="match status" value="1"/>
</dbReference>
<evidence type="ECO:0000313" key="6">
    <source>
        <dbReference type="EMBL" id="THG34267.1"/>
    </source>
</evidence>
<comment type="caution">
    <text evidence="6">The sequence shown here is derived from an EMBL/GenBank/DDBJ whole genome shotgun (WGS) entry which is preliminary data.</text>
</comment>
<feature type="transmembrane region" description="Helical" evidence="2">
    <location>
        <begin position="441"/>
        <end position="465"/>
    </location>
</feature>
<evidence type="ECO:0000256" key="3">
    <source>
        <dbReference type="SAM" id="SignalP"/>
    </source>
</evidence>
<feature type="signal peptide" evidence="3">
    <location>
        <begin position="1"/>
        <end position="30"/>
    </location>
</feature>